<dbReference type="EMBL" id="GG770381">
    <property type="protein sequence ID" value="EFG28634.2"/>
    <property type="molecule type" value="Genomic_DNA"/>
</dbReference>
<evidence type="ECO:0000313" key="2">
    <source>
        <dbReference type="Proteomes" id="UP000003964"/>
    </source>
</evidence>
<name>D6LEP9_9FUSO</name>
<proteinExistence type="predicted"/>
<dbReference type="AlphaFoldDB" id="D6LEP9"/>
<reference evidence="1 2" key="1">
    <citation type="submission" date="2010-03" db="EMBL/GenBank/DDBJ databases">
        <title>The Genome Sequence of Fusobacterium sp. 1_1_41FAA.</title>
        <authorList>
            <consortium name="The Broad Institute Genome Sequencing Platform"/>
            <person name="Ward D."/>
            <person name="Earl A."/>
            <person name="Feldgarden M."/>
            <person name="Gevers D."/>
            <person name="Young S.K."/>
            <person name="Zeng Q."/>
            <person name="Koehrsen M."/>
            <person name="Alvarado L."/>
            <person name="Berlin A."/>
            <person name="Borenstein D."/>
            <person name="Chapman S."/>
            <person name="Chen Z."/>
            <person name="Engels R."/>
            <person name="Freedman E."/>
            <person name="Gellesch M."/>
            <person name="Goldberg J."/>
            <person name="Griggs A."/>
            <person name="Gujja S."/>
            <person name="Heilman E."/>
            <person name="Heiman D."/>
            <person name="Hepburn T."/>
            <person name="Howarth C."/>
            <person name="Jen D."/>
            <person name="Larson L."/>
            <person name="Mehta T."/>
            <person name="Park D."/>
            <person name="Pearson M."/>
            <person name="Richards J."/>
            <person name="Roberts A."/>
            <person name="Saif S."/>
            <person name="Shea T."/>
            <person name="Shenoy N."/>
            <person name="Sisk P."/>
            <person name="Stolte C."/>
            <person name="Sykes S."/>
            <person name="Walk T."/>
            <person name="White J."/>
            <person name="Yandava C."/>
            <person name="Strauss J.C."/>
            <person name="Ambrose C.E."/>
            <person name="Allen-Vercoe E."/>
            <person name="Haas B."/>
            <person name="Henn M.R."/>
            <person name="Nusbaum C."/>
            <person name="Birren B."/>
        </authorList>
    </citation>
    <scope>NUCLEOTIDE SEQUENCE [LARGE SCALE GENOMIC DNA]</scope>
    <source>
        <strain evidence="1 2">1_1_41FAA</strain>
    </source>
</reference>
<dbReference type="Proteomes" id="UP000003964">
    <property type="component" value="Unassembled WGS sequence"/>
</dbReference>
<protein>
    <submittedName>
        <fullName evidence="1">Uncharacterized protein</fullName>
    </submittedName>
</protein>
<accession>D6LEP9</accession>
<sequence>MTKLEEAQKIVWEIYKKYCLECKKLETPYEAGLDGFKNYKQKKELTSKMLSDVNNVKEKYNIENLEISAKDLYEFEKKLFETK</sequence>
<evidence type="ECO:0000313" key="1">
    <source>
        <dbReference type="EMBL" id="EFG28634.2"/>
    </source>
</evidence>
<gene>
    <name evidence="1" type="ORF">HMPREF0400_00185</name>
</gene>
<organism evidence="1 2">
    <name type="scientific">Fusobacterium periodonticum 1_1_41FAA</name>
    <dbReference type="NCBI Taxonomy" id="469621"/>
    <lineage>
        <taxon>Bacteria</taxon>
        <taxon>Fusobacteriati</taxon>
        <taxon>Fusobacteriota</taxon>
        <taxon>Fusobacteriia</taxon>
        <taxon>Fusobacteriales</taxon>
        <taxon>Fusobacteriaceae</taxon>
        <taxon>Fusobacterium</taxon>
    </lineage>
</organism>
<dbReference type="RefSeq" id="WP_008820212.1">
    <property type="nucleotide sequence ID" value="NZ_GG770381.1"/>
</dbReference>